<gene>
    <name evidence="2" type="ORF">EBO15_24725</name>
</gene>
<evidence type="ECO:0000313" key="2">
    <source>
        <dbReference type="EMBL" id="RMI41012.1"/>
    </source>
</evidence>
<dbReference type="Pfam" id="PF04149">
    <property type="entry name" value="DUF397"/>
    <property type="match status" value="1"/>
</dbReference>
<feature type="domain" description="DUF397" evidence="1">
    <location>
        <begin position="11"/>
        <end position="62"/>
    </location>
</feature>
<comment type="caution">
    <text evidence="2">The sequence shown here is derived from an EMBL/GenBank/DDBJ whole genome shotgun (WGS) entry which is preliminary data.</text>
</comment>
<evidence type="ECO:0000313" key="3">
    <source>
        <dbReference type="Proteomes" id="UP000282674"/>
    </source>
</evidence>
<reference evidence="2 3" key="1">
    <citation type="submission" date="2018-10" db="EMBL/GenBank/DDBJ databases">
        <title>Isolation from soil.</title>
        <authorList>
            <person name="Hu J."/>
        </authorList>
    </citation>
    <scope>NUCLEOTIDE SEQUENCE [LARGE SCALE GENOMIC DNA]</scope>
    <source>
        <strain evidence="2 3">NEAU-Ht49</strain>
    </source>
</reference>
<dbReference type="RefSeq" id="WP_122196821.1">
    <property type="nucleotide sequence ID" value="NZ_JBHSKC010000012.1"/>
</dbReference>
<protein>
    <submittedName>
        <fullName evidence="2">DUF397 domain-containing protein</fullName>
    </submittedName>
</protein>
<dbReference type="Proteomes" id="UP000282674">
    <property type="component" value="Unassembled WGS sequence"/>
</dbReference>
<dbReference type="OrthoDB" id="3540894at2"/>
<evidence type="ECO:0000259" key="1">
    <source>
        <dbReference type="Pfam" id="PF04149"/>
    </source>
</evidence>
<dbReference type="InterPro" id="IPR007278">
    <property type="entry name" value="DUF397"/>
</dbReference>
<proteinExistence type="predicted"/>
<keyword evidence="3" id="KW-1185">Reference proteome</keyword>
<dbReference type="AlphaFoldDB" id="A0A3M2LUU9"/>
<organism evidence="2 3">
    <name type="scientific">Actinomadura harenae</name>
    <dbReference type="NCBI Taxonomy" id="2483351"/>
    <lineage>
        <taxon>Bacteria</taxon>
        <taxon>Bacillati</taxon>
        <taxon>Actinomycetota</taxon>
        <taxon>Actinomycetes</taxon>
        <taxon>Streptosporangiales</taxon>
        <taxon>Thermomonosporaceae</taxon>
        <taxon>Actinomadura</taxon>
    </lineage>
</organism>
<name>A0A3M2LUU9_9ACTN</name>
<sequence>MLQDAVTWERRWRKSSYTQEQDCVEVSVLPDGRLAFRDSKDPAGPQLLADQRGAAELLDRLKAVEPAIT</sequence>
<accession>A0A3M2LUU9</accession>
<dbReference type="EMBL" id="RFFG01000047">
    <property type="protein sequence ID" value="RMI41012.1"/>
    <property type="molecule type" value="Genomic_DNA"/>
</dbReference>